<keyword evidence="2" id="KW-1185">Reference proteome</keyword>
<protein>
    <submittedName>
        <fullName evidence="1">Uncharacterized protein</fullName>
    </submittedName>
</protein>
<name>A0ABQ9TDE1_SAGOE</name>
<accession>A0ABQ9TDE1</accession>
<organism evidence="1 2">
    <name type="scientific">Saguinus oedipus</name>
    <name type="common">Cotton-top tamarin</name>
    <name type="synonym">Oedipomidas oedipus</name>
    <dbReference type="NCBI Taxonomy" id="9490"/>
    <lineage>
        <taxon>Eukaryota</taxon>
        <taxon>Metazoa</taxon>
        <taxon>Chordata</taxon>
        <taxon>Craniata</taxon>
        <taxon>Vertebrata</taxon>
        <taxon>Euteleostomi</taxon>
        <taxon>Mammalia</taxon>
        <taxon>Eutheria</taxon>
        <taxon>Euarchontoglires</taxon>
        <taxon>Primates</taxon>
        <taxon>Haplorrhini</taxon>
        <taxon>Platyrrhini</taxon>
        <taxon>Cebidae</taxon>
        <taxon>Callitrichinae</taxon>
        <taxon>Saguinus</taxon>
    </lineage>
</organism>
<evidence type="ECO:0000313" key="2">
    <source>
        <dbReference type="Proteomes" id="UP001266305"/>
    </source>
</evidence>
<dbReference type="EMBL" id="JASSZA010000023">
    <property type="protein sequence ID" value="KAK2082745.1"/>
    <property type="molecule type" value="Genomic_DNA"/>
</dbReference>
<proteinExistence type="predicted"/>
<sequence length="220" mass="24740">MSLGMSNAVTSVGQDTEMWEKVLQGWIPKKMITQLTNVVDAFNHKQLSPPAVPLQPLGDGQRLANPRMASAAHLSPYQLQHQGMKAAHIFHPMLQEAPNCTRNLNEFHTLENLEVWILICRKKCALLDIINTKRCAKYLNLNDILTYDDHFLKANGNKNRSTLACGPQFRKKERTLHRTKHATLTLHQQPALLAVVALTHKLTELEGNVADTWSSLPQGL</sequence>
<dbReference type="Proteomes" id="UP001266305">
    <property type="component" value="Unassembled WGS sequence"/>
</dbReference>
<comment type="caution">
    <text evidence="1">The sequence shown here is derived from an EMBL/GenBank/DDBJ whole genome shotgun (WGS) entry which is preliminary data.</text>
</comment>
<evidence type="ECO:0000313" key="1">
    <source>
        <dbReference type="EMBL" id="KAK2082745.1"/>
    </source>
</evidence>
<reference evidence="1 2" key="1">
    <citation type="submission" date="2023-05" db="EMBL/GenBank/DDBJ databases">
        <title>B98-5 Cell Line De Novo Hybrid Assembly: An Optical Mapping Approach.</title>
        <authorList>
            <person name="Kananen K."/>
            <person name="Auerbach J.A."/>
            <person name="Kautto E."/>
            <person name="Blachly J.S."/>
        </authorList>
    </citation>
    <scope>NUCLEOTIDE SEQUENCE [LARGE SCALE GENOMIC DNA]</scope>
    <source>
        <strain evidence="1">B95-8</strain>
        <tissue evidence="1">Cell line</tissue>
    </source>
</reference>
<gene>
    <name evidence="1" type="ORF">P7K49_037981</name>
</gene>